<feature type="region of interest" description="Disordered" evidence="1">
    <location>
        <begin position="1"/>
        <end position="64"/>
    </location>
</feature>
<evidence type="ECO:0000313" key="3">
    <source>
        <dbReference type="Proteomes" id="UP000077266"/>
    </source>
</evidence>
<dbReference type="AlphaFoldDB" id="A0A165G3A8"/>
<proteinExistence type="predicted"/>
<sequence length="104" mass="11623">MRAVPPAPQDTESRDGRPRQKSHVPVAPYRRPILGARRASPSDCSTRPRTWLGSVRPHHRGGTRQTAHYNVLYAHDPTNRGTADRRGAQPIATSRSYFPCVKTV</sequence>
<dbReference type="EMBL" id="KV426060">
    <property type="protein sequence ID" value="KZV89920.1"/>
    <property type="molecule type" value="Genomic_DNA"/>
</dbReference>
<protein>
    <submittedName>
        <fullName evidence="2">Uncharacterized protein</fullName>
    </submittedName>
</protein>
<accession>A0A165G3A8</accession>
<evidence type="ECO:0000256" key="1">
    <source>
        <dbReference type="SAM" id="MobiDB-lite"/>
    </source>
</evidence>
<evidence type="ECO:0000313" key="2">
    <source>
        <dbReference type="EMBL" id="KZV89920.1"/>
    </source>
</evidence>
<reference evidence="2 3" key="1">
    <citation type="journal article" date="2016" name="Mol. Biol. Evol.">
        <title>Comparative Genomics of Early-Diverging Mushroom-Forming Fungi Provides Insights into the Origins of Lignocellulose Decay Capabilities.</title>
        <authorList>
            <person name="Nagy L.G."/>
            <person name="Riley R."/>
            <person name="Tritt A."/>
            <person name="Adam C."/>
            <person name="Daum C."/>
            <person name="Floudas D."/>
            <person name="Sun H."/>
            <person name="Yadav J.S."/>
            <person name="Pangilinan J."/>
            <person name="Larsson K.H."/>
            <person name="Matsuura K."/>
            <person name="Barry K."/>
            <person name="Labutti K."/>
            <person name="Kuo R."/>
            <person name="Ohm R.A."/>
            <person name="Bhattacharya S.S."/>
            <person name="Shirouzu T."/>
            <person name="Yoshinaga Y."/>
            <person name="Martin F.M."/>
            <person name="Grigoriev I.V."/>
            <person name="Hibbett D.S."/>
        </authorList>
    </citation>
    <scope>NUCLEOTIDE SEQUENCE [LARGE SCALE GENOMIC DNA]</scope>
    <source>
        <strain evidence="2 3">HHB12029</strain>
    </source>
</reference>
<dbReference type="InParanoid" id="A0A165G3A8"/>
<organism evidence="2 3">
    <name type="scientific">Exidia glandulosa HHB12029</name>
    <dbReference type="NCBI Taxonomy" id="1314781"/>
    <lineage>
        <taxon>Eukaryota</taxon>
        <taxon>Fungi</taxon>
        <taxon>Dikarya</taxon>
        <taxon>Basidiomycota</taxon>
        <taxon>Agaricomycotina</taxon>
        <taxon>Agaricomycetes</taxon>
        <taxon>Auriculariales</taxon>
        <taxon>Exidiaceae</taxon>
        <taxon>Exidia</taxon>
    </lineage>
</organism>
<gene>
    <name evidence="2" type="ORF">EXIGLDRAFT_131523</name>
</gene>
<dbReference type="Proteomes" id="UP000077266">
    <property type="component" value="Unassembled WGS sequence"/>
</dbReference>
<keyword evidence="3" id="KW-1185">Reference proteome</keyword>
<name>A0A165G3A8_EXIGL</name>